<gene>
    <name evidence="1" type="ORF">BDN72DRAFT_748517</name>
</gene>
<proteinExistence type="predicted"/>
<dbReference type="Proteomes" id="UP000308600">
    <property type="component" value="Unassembled WGS sequence"/>
</dbReference>
<organism evidence="1 2">
    <name type="scientific">Pluteus cervinus</name>
    <dbReference type="NCBI Taxonomy" id="181527"/>
    <lineage>
        <taxon>Eukaryota</taxon>
        <taxon>Fungi</taxon>
        <taxon>Dikarya</taxon>
        <taxon>Basidiomycota</taxon>
        <taxon>Agaricomycotina</taxon>
        <taxon>Agaricomycetes</taxon>
        <taxon>Agaricomycetidae</taxon>
        <taxon>Agaricales</taxon>
        <taxon>Pluteineae</taxon>
        <taxon>Pluteaceae</taxon>
        <taxon>Pluteus</taxon>
    </lineage>
</organism>
<evidence type="ECO:0000313" key="2">
    <source>
        <dbReference type="Proteomes" id="UP000308600"/>
    </source>
</evidence>
<reference evidence="1 2" key="1">
    <citation type="journal article" date="2019" name="Nat. Ecol. Evol.">
        <title>Megaphylogeny resolves global patterns of mushroom evolution.</title>
        <authorList>
            <person name="Varga T."/>
            <person name="Krizsan K."/>
            <person name="Foldi C."/>
            <person name="Dima B."/>
            <person name="Sanchez-Garcia M."/>
            <person name="Sanchez-Ramirez S."/>
            <person name="Szollosi G.J."/>
            <person name="Szarkandi J.G."/>
            <person name="Papp V."/>
            <person name="Albert L."/>
            <person name="Andreopoulos W."/>
            <person name="Angelini C."/>
            <person name="Antonin V."/>
            <person name="Barry K.W."/>
            <person name="Bougher N.L."/>
            <person name="Buchanan P."/>
            <person name="Buyck B."/>
            <person name="Bense V."/>
            <person name="Catcheside P."/>
            <person name="Chovatia M."/>
            <person name="Cooper J."/>
            <person name="Damon W."/>
            <person name="Desjardin D."/>
            <person name="Finy P."/>
            <person name="Geml J."/>
            <person name="Haridas S."/>
            <person name="Hughes K."/>
            <person name="Justo A."/>
            <person name="Karasinski D."/>
            <person name="Kautmanova I."/>
            <person name="Kiss B."/>
            <person name="Kocsube S."/>
            <person name="Kotiranta H."/>
            <person name="LaButti K.M."/>
            <person name="Lechner B.E."/>
            <person name="Liimatainen K."/>
            <person name="Lipzen A."/>
            <person name="Lukacs Z."/>
            <person name="Mihaltcheva S."/>
            <person name="Morgado L.N."/>
            <person name="Niskanen T."/>
            <person name="Noordeloos M.E."/>
            <person name="Ohm R.A."/>
            <person name="Ortiz-Santana B."/>
            <person name="Ovrebo C."/>
            <person name="Racz N."/>
            <person name="Riley R."/>
            <person name="Savchenko A."/>
            <person name="Shiryaev A."/>
            <person name="Soop K."/>
            <person name="Spirin V."/>
            <person name="Szebenyi C."/>
            <person name="Tomsovsky M."/>
            <person name="Tulloss R.E."/>
            <person name="Uehling J."/>
            <person name="Grigoriev I.V."/>
            <person name="Vagvolgyi C."/>
            <person name="Papp T."/>
            <person name="Martin F.M."/>
            <person name="Miettinen O."/>
            <person name="Hibbett D.S."/>
            <person name="Nagy L.G."/>
        </authorList>
    </citation>
    <scope>NUCLEOTIDE SEQUENCE [LARGE SCALE GENOMIC DNA]</scope>
    <source>
        <strain evidence="1 2">NL-1719</strain>
    </source>
</reference>
<feature type="non-terminal residue" evidence="1">
    <location>
        <position position="90"/>
    </location>
</feature>
<feature type="non-terminal residue" evidence="1">
    <location>
        <position position="1"/>
    </location>
</feature>
<dbReference type="EMBL" id="ML208473">
    <property type="protein sequence ID" value="TFK64482.1"/>
    <property type="molecule type" value="Genomic_DNA"/>
</dbReference>
<sequence>STIAQLSRDLTRVSARMVQKVSQVRLCEYLLSPLEHLPQDVLEQIFLACLATNDDPAPDPTYAPLQLAAVCHRWRTIALSMPSLWNNLYI</sequence>
<accession>A0ACD3AFX1</accession>
<protein>
    <submittedName>
        <fullName evidence="1">Uncharacterized protein</fullName>
    </submittedName>
</protein>
<name>A0ACD3AFX1_9AGAR</name>
<evidence type="ECO:0000313" key="1">
    <source>
        <dbReference type="EMBL" id="TFK64482.1"/>
    </source>
</evidence>
<keyword evidence="2" id="KW-1185">Reference proteome</keyword>